<dbReference type="Gene3D" id="1.20.1250.20">
    <property type="entry name" value="MFS general substrate transporter like domains"/>
    <property type="match status" value="1"/>
</dbReference>
<dbReference type="SUPFAM" id="SSF103473">
    <property type="entry name" value="MFS general substrate transporter"/>
    <property type="match status" value="1"/>
</dbReference>
<dbReference type="GO" id="GO:0005886">
    <property type="term" value="C:plasma membrane"/>
    <property type="evidence" value="ECO:0007669"/>
    <property type="project" value="UniProtKB-SubCell"/>
</dbReference>
<dbReference type="CDD" id="cd17321">
    <property type="entry name" value="MFS_MMR_MDR_like"/>
    <property type="match status" value="1"/>
</dbReference>
<protein>
    <submittedName>
        <fullName evidence="9">MFS transporter</fullName>
    </submittedName>
</protein>
<feature type="transmembrane region" description="Helical" evidence="7">
    <location>
        <begin position="244"/>
        <end position="261"/>
    </location>
</feature>
<dbReference type="GeneID" id="57397876"/>
<feature type="transmembrane region" description="Helical" evidence="7">
    <location>
        <begin position="122"/>
        <end position="140"/>
    </location>
</feature>
<evidence type="ECO:0000259" key="8">
    <source>
        <dbReference type="PROSITE" id="PS50850"/>
    </source>
</evidence>
<accession>A0A679GHJ8</accession>
<evidence type="ECO:0000256" key="3">
    <source>
        <dbReference type="ARBA" id="ARBA00022475"/>
    </source>
</evidence>
<dbReference type="PANTHER" id="PTHR42718">
    <property type="entry name" value="MAJOR FACILITATOR SUPERFAMILY MULTIDRUG TRANSPORTER MFSC"/>
    <property type="match status" value="1"/>
</dbReference>
<name>A0A679GHJ8_9GAMM</name>
<feature type="transmembrane region" description="Helical" evidence="7">
    <location>
        <begin position="96"/>
        <end position="116"/>
    </location>
</feature>
<evidence type="ECO:0000313" key="10">
    <source>
        <dbReference type="Proteomes" id="UP000501237"/>
    </source>
</evidence>
<dbReference type="InterPro" id="IPR020846">
    <property type="entry name" value="MFS_dom"/>
</dbReference>
<feature type="transmembrane region" description="Helical" evidence="7">
    <location>
        <begin position="214"/>
        <end position="232"/>
    </location>
</feature>
<dbReference type="Proteomes" id="UP000501237">
    <property type="component" value="Chromosome"/>
</dbReference>
<reference evidence="9 10" key="1">
    <citation type="journal article" date="2020" name="Microbiol. Resour. Announc.">
        <title>Complete genome sequence of Pseudomonas otitidis strain MrB4, isolated from Lake Biwa in Japan.</title>
        <authorList>
            <person name="Miyazaki K."/>
            <person name="Hase E."/>
            <person name="Maruya T."/>
        </authorList>
    </citation>
    <scope>NUCLEOTIDE SEQUENCE [LARGE SCALE GENOMIC DNA]</scope>
    <source>
        <strain evidence="9 10">MrB4</strain>
    </source>
</reference>
<feature type="transmembrane region" description="Helical" evidence="7">
    <location>
        <begin position="282"/>
        <end position="305"/>
    </location>
</feature>
<dbReference type="InterPro" id="IPR011701">
    <property type="entry name" value="MFS"/>
</dbReference>
<gene>
    <name evidence="9" type="ORF">PtoMrB4_26590</name>
</gene>
<feature type="transmembrane region" description="Helical" evidence="7">
    <location>
        <begin position="64"/>
        <end position="84"/>
    </location>
</feature>
<evidence type="ECO:0000256" key="2">
    <source>
        <dbReference type="ARBA" id="ARBA00022448"/>
    </source>
</evidence>
<dbReference type="InterPro" id="IPR036259">
    <property type="entry name" value="MFS_trans_sf"/>
</dbReference>
<dbReference type="InterPro" id="IPR005829">
    <property type="entry name" value="Sugar_transporter_CS"/>
</dbReference>
<dbReference type="Pfam" id="PF07690">
    <property type="entry name" value="MFS_1"/>
    <property type="match status" value="1"/>
</dbReference>
<feature type="transmembrane region" description="Helical" evidence="7">
    <location>
        <begin position="152"/>
        <end position="175"/>
    </location>
</feature>
<sequence length="477" mass="47646">MNTLATGQRAPAPTALLNPGAPLWLATLIACLASFMVVMDGAIVNVALPSMARDLGLDAGSRQWVVDAYLVALGGLMLLAARLADRLGRRRVLRAGLALFSLASLVGGLAQGSALLVAARAFQGAGAAVLATSTLAVIVGAHGPGAGRDRAIALWTASGSLAAAFGVLLGGLLTAYASWRWVMFVNVPLGLGLFVLASSTLAPGVPTNPKPLDVGGALTATGAASALVYALVSSVGLGWGAPRVQLALGLAALLGVAFLIIEARVREPLVRLGLFRQRNVALGNLLLLSLGATLTASLYFLALALHEVAGLGARDTGLAMLPTCLAIASAALGARWLAARGIRHLPSLGGVLAALGFLGLAWLPKEVDLLRHVAGPTLLLGTGVGLMLATAVHAAIAGIAPADTALASGLLNTSRQLGGALGIAVFVSLAHHTSAQALAAGLDAGAATLAGYHAAFVAIAGVSLLTALLALGLRRAG</sequence>
<dbReference type="PROSITE" id="PS50850">
    <property type="entry name" value="MFS"/>
    <property type="match status" value="1"/>
</dbReference>
<dbReference type="KEGG" id="poj:PtoMrB4_26590"/>
<keyword evidence="5 7" id="KW-1133">Transmembrane helix</keyword>
<keyword evidence="6 7" id="KW-0472">Membrane</keyword>
<dbReference type="RefSeq" id="WP_172433553.1">
    <property type="nucleotide sequence ID" value="NZ_AP022642.1"/>
</dbReference>
<feature type="transmembrane region" description="Helical" evidence="7">
    <location>
        <begin position="417"/>
        <end position="439"/>
    </location>
</feature>
<feature type="transmembrane region" description="Helical" evidence="7">
    <location>
        <begin position="21"/>
        <end position="44"/>
    </location>
</feature>
<feature type="transmembrane region" description="Helical" evidence="7">
    <location>
        <begin position="345"/>
        <end position="363"/>
    </location>
</feature>
<dbReference type="GO" id="GO:0022857">
    <property type="term" value="F:transmembrane transporter activity"/>
    <property type="evidence" value="ECO:0007669"/>
    <property type="project" value="InterPro"/>
</dbReference>
<dbReference type="PROSITE" id="PS00216">
    <property type="entry name" value="SUGAR_TRANSPORT_1"/>
    <property type="match status" value="1"/>
</dbReference>
<dbReference type="PANTHER" id="PTHR42718:SF46">
    <property type="entry name" value="BLR6921 PROTEIN"/>
    <property type="match status" value="1"/>
</dbReference>
<evidence type="ECO:0000313" key="9">
    <source>
        <dbReference type="EMBL" id="BCA28682.1"/>
    </source>
</evidence>
<keyword evidence="3" id="KW-1003">Cell membrane</keyword>
<evidence type="ECO:0000256" key="4">
    <source>
        <dbReference type="ARBA" id="ARBA00022692"/>
    </source>
</evidence>
<feature type="transmembrane region" description="Helical" evidence="7">
    <location>
        <begin position="181"/>
        <end position="202"/>
    </location>
</feature>
<dbReference type="AlphaFoldDB" id="A0A679GHJ8"/>
<evidence type="ECO:0000256" key="5">
    <source>
        <dbReference type="ARBA" id="ARBA00022989"/>
    </source>
</evidence>
<comment type="subcellular location">
    <subcellularLocation>
        <location evidence="1">Cell membrane</location>
        <topology evidence="1">Multi-pass membrane protein</topology>
    </subcellularLocation>
</comment>
<keyword evidence="2" id="KW-0813">Transport</keyword>
<dbReference type="EMBL" id="AP022642">
    <property type="protein sequence ID" value="BCA28682.1"/>
    <property type="molecule type" value="Genomic_DNA"/>
</dbReference>
<feature type="domain" description="Major facilitator superfamily (MFS) profile" evidence="8">
    <location>
        <begin position="26"/>
        <end position="477"/>
    </location>
</feature>
<evidence type="ECO:0000256" key="1">
    <source>
        <dbReference type="ARBA" id="ARBA00004651"/>
    </source>
</evidence>
<feature type="transmembrane region" description="Helical" evidence="7">
    <location>
        <begin position="375"/>
        <end position="396"/>
    </location>
</feature>
<keyword evidence="4 7" id="KW-0812">Transmembrane</keyword>
<evidence type="ECO:0000256" key="6">
    <source>
        <dbReference type="ARBA" id="ARBA00023136"/>
    </source>
</evidence>
<feature type="transmembrane region" description="Helical" evidence="7">
    <location>
        <begin position="317"/>
        <end position="338"/>
    </location>
</feature>
<proteinExistence type="predicted"/>
<organism evidence="9 10">
    <name type="scientific">Metapseudomonas otitidis</name>
    <dbReference type="NCBI Taxonomy" id="319939"/>
    <lineage>
        <taxon>Bacteria</taxon>
        <taxon>Pseudomonadati</taxon>
        <taxon>Pseudomonadota</taxon>
        <taxon>Gammaproteobacteria</taxon>
        <taxon>Pseudomonadales</taxon>
        <taxon>Pseudomonadaceae</taxon>
        <taxon>Metapseudomonas</taxon>
    </lineage>
</organism>
<feature type="transmembrane region" description="Helical" evidence="7">
    <location>
        <begin position="451"/>
        <end position="473"/>
    </location>
</feature>
<dbReference type="Gene3D" id="1.20.1720.10">
    <property type="entry name" value="Multidrug resistance protein D"/>
    <property type="match status" value="1"/>
</dbReference>
<evidence type="ECO:0000256" key="7">
    <source>
        <dbReference type="SAM" id="Phobius"/>
    </source>
</evidence>